<evidence type="ECO:0000256" key="4">
    <source>
        <dbReference type="ARBA" id="ARBA00023136"/>
    </source>
</evidence>
<evidence type="ECO:0000256" key="2">
    <source>
        <dbReference type="ARBA" id="ARBA00022692"/>
    </source>
</evidence>
<dbReference type="PROSITE" id="PS50111">
    <property type="entry name" value="CHEMOTAXIS_TRANSDUC_2"/>
    <property type="match status" value="1"/>
</dbReference>
<evidence type="ECO:0000256" key="6">
    <source>
        <dbReference type="ARBA" id="ARBA00029447"/>
    </source>
</evidence>
<name>A0A084Y2K5_9PROT</name>
<dbReference type="GO" id="GO:0016020">
    <property type="term" value="C:membrane"/>
    <property type="evidence" value="ECO:0007669"/>
    <property type="project" value="UniProtKB-SubCell"/>
</dbReference>
<evidence type="ECO:0000256" key="1">
    <source>
        <dbReference type="ARBA" id="ARBA00004141"/>
    </source>
</evidence>
<proteinExistence type="inferred from homology"/>
<sequence>MAAALEQMSASISHVASLSSDARKLAQTASQGATAGAGQIGNLIDEIDRLSKTMETSAASAHELGSESERISTIVSVIKEVAEQTNLLALNAAIEAARAGEMGRGFAVVADEVRKLAERSAASAQEITQMVSAIQGRSRGVTDSMESTVAQMRQGMEKARHAGDSMRAIDEDARRVTGVIDNVASALDEQSSASHDLANRVEHIVQMIEENNNAIGSVANSAGELNKLSDGLVGAVSRFRIA</sequence>
<comment type="caution">
    <text evidence="9">The sequence shown here is derived from an EMBL/GenBank/DDBJ whole genome shotgun (WGS) entry which is preliminary data.</text>
</comment>
<dbReference type="FunFam" id="1.10.287.950:FF:000001">
    <property type="entry name" value="Methyl-accepting chemotaxis sensory transducer"/>
    <property type="match status" value="1"/>
</dbReference>
<organism evidence="9 10">
    <name type="scientific">Candidatus Accumulibacter vicinus</name>
    <dbReference type="NCBI Taxonomy" id="2954382"/>
    <lineage>
        <taxon>Bacteria</taxon>
        <taxon>Pseudomonadati</taxon>
        <taxon>Pseudomonadota</taxon>
        <taxon>Betaproteobacteria</taxon>
        <taxon>Candidatus Accumulibacter</taxon>
    </lineage>
</organism>
<evidence type="ECO:0000259" key="8">
    <source>
        <dbReference type="PROSITE" id="PS50111"/>
    </source>
</evidence>
<dbReference type="PANTHER" id="PTHR32089">
    <property type="entry name" value="METHYL-ACCEPTING CHEMOTAXIS PROTEIN MCPB"/>
    <property type="match status" value="1"/>
</dbReference>
<dbReference type="InterPro" id="IPR004089">
    <property type="entry name" value="MCPsignal_dom"/>
</dbReference>
<keyword evidence="5 7" id="KW-0807">Transducer</keyword>
<comment type="subcellular location">
    <subcellularLocation>
        <location evidence="1">Membrane</location>
        <topology evidence="1">Multi-pass membrane protein</topology>
    </subcellularLocation>
</comment>
<evidence type="ECO:0000313" key="9">
    <source>
        <dbReference type="EMBL" id="KFB68949.1"/>
    </source>
</evidence>
<feature type="domain" description="Methyl-accepting transducer" evidence="8">
    <location>
        <begin position="1"/>
        <end position="205"/>
    </location>
</feature>
<dbReference type="GO" id="GO:0006935">
    <property type="term" value="P:chemotaxis"/>
    <property type="evidence" value="ECO:0007669"/>
    <property type="project" value="UniProtKB-ARBA"/>
</dbReference>
<reference evidence="9 10" key="1">
    <citation type="submission" date="2014-07" db="EMBL/GenBank/DDBJ databases">
        <title>Expanding our view of genomic diversity in Candidatus Accumulibacter clades.</title>
        <authorList>
            <person name="Skennerton C.T."/>
            <person name="Barr J.J."/>
            <person name="Slater F.R."/>
            <person name="Bond P.L."/>
            <person name="Tyson G.W."/>
        </authorList>
    </citation>
    <scope>NUCLEOTIDE SEQUENCE [LARGE SCALE GENOMIC DNA]</scope>
    <source>
        <strain evidence="10">SK-01</strain>
    </source>
</reference>
<keyword evidence="2" id="KW-0812">Transmembrane</keyword>
<accession>A0A084Y2K5</accession>
<evidence type="ECO:0000256" key="3">
    <source>
        <dbReference type="ARBA" id="ARBA00022989"/>
    </source>
</evidence>
<dbReference type="SUPFAM" id="SSF58104">
    <property type="entry name" value="Methyl-accepting chemotaxis protein (MCP) signaling domain"/>
    <property type="match status" value="1"/>
</dbReference>
<gene>
    <name evidence="9" type="primary">bdlA</name>
    <name evidence="9" type="ORF">CAPSK01_001138</name>
</gene>
<dbReference type="GO" id="GO:0007165">
    <property type="term" value="P:signal transduction"/>
    <property type="evidence" value="ECO:0007669"/>
    <property type="project" value="UniProtKB-KW"/>
</dbReference>
<dbReference type="Gene3D" id="1.10.287.950">
    <property type="entry name" value="Methyl-accepting chemotaxis protein"/>
    <property type="match status" value="1"/>
</dbReference>
<evidence type="ECO:0000256" key="7">
    <source>
        <dbReference type="PROSITE-ProRule" id="PRU00284"/>
    </source>
</evidence>
<dbReference type="Pfam" id="PF00015">
    <property type="entry name" value="MCPsignal"/>
    <property type="match status" value="1"/>
</dbReference>
<keyword evidence="3" id="KW-1133">Transmembrane helix</keyword>
<dbReference type="STRING" id="1457154.CAPSK01_001138"/>
<dbReference type="EMBL" id="JDSS02000018">
    <property type="protein sequence ID" value="KFB68949.1"/>
    <property type="molecule type" value="Genomic_DNA"/>
</dbReference>
<evidence type="ECO:0000256" key="5">
    <source>
        <dbReference type="ARBA" id="ARBA00023224"/>
    </source>
</evidence>
<comment type="similarity">
    <text evidence="6">Belongs to the methyl-accepting chemotaxis (MCP) protein family.</text>
</comment>
<evidence type="ECO:0000313" key="10">
    <source>
        <dbReference type="Proteomes" id="UP000019812"/>
    </source>
</evidence>
<protein>
    <submittedName>
        <fullName evidence="9">Chemotaxis regulator BdlA</fullName>
    </submittedName>
</protein>
<keyword evidence="4" id="KW-0472">Membrane</keyword>
<dbReference type="Proteomes" id="UP000019812">
    <property type="component" value="Unassembled WGS sequence"/>
</dbReference>
<dbReference type="SMART" id="SM00283">
    <property type="entry name" value="MA"/>
    <property type="match status" value="1"/>
</dbReference>
<dbReference type="RefSeq" id="WP_273703122.1">
    <property type="nucleotide sequence ID" value="NZ_JDSS02000018.1"/>
</dbReference>
<dbReference type="PANTHER" id="PTHR32089:SF119">
    <property type="entry name" value="METHYL-ACCEPTING CHEMOTAXIS PROTEIN CTPL"/>
    <property type="match status" value="1"/>
</dbReference>
<dbReference type="AlphaFoldDB" id="A0A084Y2K5"/>